<dbReference type="EMBL" id="CAJJDN010000186">
    <property type="protein sequence ID" value="CAD8128351.1"/>
    <property type="molecule type" value="Genomic_DNA"/>
</dbReference>
<accession>A0A8S1RIM6</accession>
<feature type="transmembrane region" description="Helical" evidence="1">
    <location>
        <begin position="12"/>
        <end position="30"/>
    </location>
</feature>
<keyword evidence="1" id="KW-0812">Transmembrane</keyword>
<dbReference type="Proteomes" id="UP000692954">
    <property type="component" value="Unassembled WGS sequence"/>
</dbReference>
<protein>
    <submittedName>
        <fullName evidence="2">Uncharacterized protein</fullName>
    </submittedName>
</protein>
<reference evidence="2" key="1">
    <citation type="submission" date="2021-01" db="EMBL/GenBank/DDBJ databases">
        <authorList>
            <consortium name="Genoscope - CEA"/>
            <person name="William W."/>
        </authorList>
    </citation>
    <scope>NUCLEOTIDE SEQUENCE</scope>
</reference>
<keyword evidence="1" id="KW-1133">Transmembrane helix</keyword>
<organism evidence="2 3">
    <name type="scientific">Paramecium sonneborni</name>
    <dbReference type="NCBI Taxonomy" id="65129"/>
    <lineage>
        <taxon>Eukaryota</taxon>
        <taxon>Sar</taxon>
        <taxon>Alveolata</taxon>
        <taxon>Ciliophora</taxon>
        <taxon>Intramacronucleata</taxon>
        <taxon>Oligohymenophorea</taxon>
        <taxon>Peniculida</taxon>
        <taxon>Parameciidae</taxon>
        <taxon>Paramecium</taxon>
    </lineage>
</organism>
<comment type="caution">
    <text evidence="2">The sequence shown here is derived from an EMBL/GenBank/DDBJ whole genome shotgun (WGS) entry which is preliminary data.</text>
</comment>
<keyword evidence="1" id="KW-0472">Membrane</keyword>
<evidence type="ECO:0000256" key="1">
    <source>
        <dbReference type="SAM" id="Phobius"/>
    </source>
</evidence>
<dbReference type="AlphaFoldDB" id="A0A8S1RIM6"/>
<evidence type="ECO:0000313" key="3">
    <source>
        <dbReference type="Proteomes" id="UP000692954"/>
    </source>
</evidence>
<keyword evidence="3" id="KW-1185">Reference proteome</keyword>
<sequence length="55" mass="6545">MRHNIVDQQIMGYQYQFSVVFNCLFIPLIIDLKNKSKLILVTFSIPYIPQDSYFT</sequence>
<proteinExistence type="predicted"/>
<evidence type="ECO:0000313" key="2">
    <source>
        <dbReference type="EMBL" id="CAD8128351.1"/>
    </source>
</evidence>
<name>A0A8S1RIM6_9CILI</name>
<gene>
    <name evidence="2" type="ORF">PSON_ATCC_30995.1.T1860038</name>
</gene>